<proteinExistence type="predicted"/>
<feature type="non-terminal residue" evidence="2">
    <location>
        <position position="164"/>
    </location>
</feature>
<feature type="compositionally biased region" description="Low complexity" evidence="1">
    <location>
        <begin position="81"/>
        <end position="101"/>
    </location>
</feature>
<protein>
    <submittedName>
        <fullName evidence="2">Uncharacterized protein</fullName>
    </submittedName>
</protein>
<comment type="caution">
    <text evidence="2">The sequence shown here is derived from an EMBL/GenBank/DDBJ whole genome shotgun (WGS) entry which is preliminary data.</text>
</comment>
<feature type="compositionally biased region" description="Basic and acidic residues" evidence="1">
    <location>
        <begin position="1"/>
        <end position="10"/>
    </location>
</feature>
<reference evidence="2 3" key="1">
    <citation type="submission" date="2019-02" db="EMBL/GenBank/DDBJ databases">
        <title>Genome sequencing of the rare red list fungi Phellinidium pouzarii.</title>
        <authorList>
            <person name="Buettner E."/>
            <person name="Kellner H."/>
        </authorList>
    </citation>
    <scope>NUCLEOTIDE SEQUENCE [LARGE SCALE GENOMIC DNA]</scope>
    <source>
        <strain evidence="2 3">DSM 108285</strain>
    </source>
</reference>
<evidence type="ECO:0000313" key="2">
    <source>
        <dbReference type="EMBL" id="THH05338.1"/>
    </source>
</evidence>
<dbReference type="AlphaFoldDB" id="A0A4S4L3V3"/>
<feature type="compositionally biased region" description="Polar residues" evidence="1">
    <location>
        <begin position="145"/>
        <end position="164"/>
    </location>
</feature>
<gene>
    <name evidence="2" type="ORF">EW145_g4865</name>
</gene>
<keyword evidence="3" id="KW-1185">Reference proteome</keyword>
<dbReference type="Proteomes" id="UP000308199">
    <property type="component" value="Unassembled WGS sequence"/>
</dbReference>
<sequence>MPTHELRKADCANTGNPHGGVRAVADPTSTRTPAPAGRARSASSHASSPGLPSVSPLPPIPQSTRSILPAGAAAPTTLIDSSQPRTSSTRGSRGETSGRSVTDVKQKDETAASGDTNLNMGHAQRILAQRLSLSLETRAGAPSAPSISTPEESVPTQDTHMTSA</sequence>
<feature type="region of interest" description="Disordered" evidence="1">
    <location>
        <begin position="1"/>
        <end position="164"/>
    </location>
</feature>
<accession>A0A4S4L3V3</accession>
<feature type="compositionally biased region" description="Low complexity" evidence="1">
    <location>
        <begin position="27"/>
        <end position="54"/>
    </location>
</feature>
<dbReference type="EMBL" id="SGPK01000269">
    <property type="protein sequence ID" value="THH05338.1"/>
    <property type="molecule type" value="Genomic_DNA"/>
</dbReference>
<evidence type="ECO:0000313" key="3">
    <source>
        <dbReference type="Proteomes" id="UP000308199"/>
    </source>
</evidence>
<organism evidence="2 3">
    <name type="scientific">Phellinidium pouzarii</name>
    <dbReference type="NCBI Taxonomy" id="167371"/>
    <lineage>
        <taxon>Eukaryota</taxon>
        <taxon>Fungi</taxon>
        <taxon>Dikarya</taxon>
        <taxon>Basidiomycota</taxon>
        <taxon>Agaricomycotina</taxon>
        <taxon>Agaricomycetes</taxon>
        <taxon>Hymenochaetales</taxon>
        <taxon>Hymenochaetaceae</taxon>
        <taxon>Phellinidium</taxon>
    </lineage>
</organism>
<name>A0A4S4L3V3_9AGAM</name>
<evidence type="ECO:0000256" key="1">
    <source>
        <dbReference type="SAM" id="MobiDB-lite"/>
    </source>
</evidence>